<dbReference type="EMBL" id="JAYMYR010000001">
    <property type="protein sequence ID" value="KAK7381830.1"/>
    <property type="molecule type" value="Genomic_DNA"/>
</dbReference>
<keyword evidence="8" id="KW-1185">Reference proteome</keyword>
<dbReference type="InterPro" id="IPR032675">
    <property type="entry name" value="LRR_dom_sf"/>
</dbReference>
<accession>A0AAN9RM53</accession>
<dbReference type="SUPFAM" id="SSF52058">
    <property type="entry name" value="L domain-like"/>
    <property type="match status" value="1"/>
</dbReference>
<dbReference type="SUPFAM" id="SSF52200">
    <property type="entry name" value="Toll/Interleukin receptor TIR domain"/>
    <property type="match status" value="1"/>
</dbReference>
<dbReference type="Gene3D" id="1.10.8.430">
    <property type="entry name" value="Helical domain of apoptotic protease-activating factors"/>
    <property type="match status" value="1"/>
</dbReference>
<evidence type="ECO:0000256" key="4">
    <source>
        <dbReference type="ARBA" id="ARBA00023027"/>
    </source>
</evidence>
<dbReference type="InterPro" id="IPR042197">
    <property type="entry name" value="Apaf_helical"/>
</dbReference>
<dbReference type="Pfam" id="PF23282">
    <property type="entry name" value="WHD_ROQ1"/>
    <property type="match status" value="1"/>
</dbReference>
<dbReference type="InterPro" id="IPR011713">
    <property type="entry name" value="Leu-rich_rpt_3"/>
</dbReference>
<dbReference type="PANTHER" id="PTHR11017:SF398">
    <property type="entry name" value="RESISTANCE PROTEIN (TIR-NBS-LRR CLASS), PUTATIVE-RELATED"/>
    <property type="match status" value="1"/>
</dbReference>
<feature type="transmembrane region" description="Helical" evidence="5">
    <location>
        <begin position="1201"/>
        <end position="1222"/>
    </location>
</feature>
<keyword evidence="1" id="KW-0433">Leucine-rich repeat</keyword>
<dbReference type="SUPFAM" id="SSF46785">
    <property type="entry name" value="Winged helix' DNA-binding domain"/>
    <property type="match status" value="1"/>
</dbReference>
<protein>
    <recommendedName>
        <fullName evidence="6">TIR domain-containing protein</fullName>
    </recommendedName>
</protein>
<keyword evidence="5" id="KW-1133">Transmembrane helix</keyword>
<dbReference type="SMART" id="SM00255">
    <property type="entry name" value="TIR"/>
    <property type="match status" value="1"/>
</dbReference>
<evidence type="ECO:0000256" key="2">
    <source>
        <dbReference type="ARBA" id="ARBA00022737"/>
    </source>
</evidence>
<dbReference type="InterPro" id="IPR002182">
    <property type="entry name" value="NB-ARC"/>
</dbReference>
<feature type="domain" description="TIR" evidence="6">
    <location>
        <begin position="186"/>
        <end position="350"/>
    </location>
</feature>
<dbReference type="Gene3D" id="3.40.50.300">
    <property type="entry name" value="P-loop containing nucleotide triphosphate hydrolases"/>
    <property type="match status" value="1"/>
</dbReference>
<dbReference type="SUPFAM" id="SSF52540">
    <property type="entry name" value="P-loop containing nucleoside triphosphate hydrolases"/>
    <property type="match status" value="1"/>
</dbReference>
<evidence type="ECO:0000259" key="6">
    <source>
        <dbReference type="PROSITE" id="PS50104"/>
    </source>
</evidence>
<evidence type="ECO:0000313" key="8">
    <source>
        <dbReference type="Proteomes" id="UP001374584"/>
    </source>
</evidence>
<reference evidence="7 8" key="1">
    <citation type="submission" date="2024-01" db="EMBL/GenBank/DDBJ databases">
        <title>The genomes of 5 underutilized Papilionoideae crops provide insights into root nodulation and disease resistanc.</title>
        <authorList>
            <person name="Jiang F."/>
        </authorList>
    </citation>
    <scope>NUCLEOTIDE SEQUENCE [LARGE SCALE GENOMIC DNA]</scope>
    <source>
        <strain evidence="7">JINMINGXINNONG_FW02</strain>
        <tissue evidence="7">Leaves</tissue>
    </source>
</reference>
<organism evidence="7 8">
    <name type="scientific">Phaseolus coccineus</name>
    <name type="common">Scarlet runner bean</name>
    <name type="synonym">Phaseolus multiflorus</name>
    <dbReference type="NCBI Taxonomy" id="3886"/>
    <lineage>
        <taxon>Eukaryota</taxon>
        <taxon>Viridiplantae</taxon>
        <taxon>Streptophyta</taxon>
        <taxon>Embryophyta</taxon>
        <taxon>Tracheophyta</taxon>
        <taxon>Spermatophyta</taxon>
        <taxon>Magnoliopsida</taxon>
        <taxon>eudicotyledons</taxon>
        <taxon>Gunneridae</taxon>
        <taxon>Pentapetalae</taxon>
        <taxon>rosids</taxon>
        <taxon>fabids</taxon>
        <taxon>Fabales</taxon>
        <taxon>Fabaceae</taxon>
        <taxon>Papilionoideae</taxon>
        <taxon>50 kb inversion clade</taxon>
        <taxon>NPAAA clade</taxon>
        <taxon>indigoferoid/millettioid clade</taxon>
        <taxon>Phaseoleae</taxon>
        <taxon>Phaseolus</taxon>
    </lineage>
</organism>
<dbReference type="Gene3D" id="3.40.50.10140">
    <property type="entry name" value="Toll/interleukin-1 receptor homology (TIR) domain"/>
    <property type="match status" value="1"/>
</dbReference>
<dbReference type="Pfam" id="PF07725">
    <property type="entry name" value="LRR_3"/>
    <property type="match status" value="1"/>
</dbReference>
<dbReference type="InterPro" id="IPR000157">
    <property type="entry name" value="TIR_dom"/>
</dbReference>
<gene>
    <name evidence="7" type="ORF">VNO80_00378</name>
</gene>
<evidence type="ECO:0000256" key="3">
    <source>
        <dbReference type="ARBA" id="ARBA00022821"/>
    </source>
</evidence>
<keyword evidence="4" id="KW-0520">NAD</keyword>
<name>A0AAN9RM53_PHACN</name>
<keyword evidence="5" id="KW-0812">Transmembrane</keyword>
<dbReference type="PANTHER" id="PTHR11017">
    <property type="entry name" value="LEUCINE-RICH REPEAT-CONTAINING PROTEIN"/>
    <property type="match status" value="1"/>
</dbReference>
<sequence length="1223" mass="140132">MGMKTYVTEHSRGQKTKAEFVNSSYKNSIAESILRKKLFQLIFPQRNLHNLHPSAENSEIVIPVLEKAMMKTKRSRKPSEVLLISDQLSMLKQEFNGLISICHGFQPIKSNKRLNLESCWCRCRLDRKKDPEYIRSNPMTYSYSSRVFDKIKRVVFVCLLLAAIDNNNNSSYPVTDFAYPNDSPQIKYDVFVSFRGTDIRQDFLSHLIEAFSRRHINAFVDNKVVKGDGLSEALLHAIEGSPISLIIFSQDYASSHWCLSELVKIVECRKKYGQIVLPIFYKVDPSHVRYQKGTYEDAFAKHEKRYSLTTTQTWRSALTESANISGFHSSTFRDEAEFIKEIVKCVLMRLNQVQQVNSKGLVGVGKRIAHVESLLQSEGPDVRIIGIWGMGGIGKTTIAQEVYNKLCFEYEGCCFLANIREESGRLGMISLKKKLFSTLLGGEDLKIDTPNGLPQYIERRLRRMKVLIILDDVNDSDQLEILAGTYDWFGSGSRIIITTRDKQVLAKEFANIYEVEALNFDESLRLFNLNAFKQNHLESEYHELSKKVVNYAKGIPLVLKVLGHLLHGKDKETWESQLERLKKVQNRKVHDIIKLSYNDLDLDEKKIFLDIACFFDGLNLKVKYINFLLKDHDYSVIAGLERLKDKALISVSQENGVSMHNIIQETAWQIAREESIEDPRSQVRLLDPEDVYHVLNYDKGDEAIRSIVINLSKIKELQLNPQVFARMRKLHFLDFYSKGSCSSLWDQGGLYLPQGLESLSNELRYLRWSHYPLESLPSKFSAENLVELNLPYSRLKKLWQEAPDLVNLRVLIIHSSTRLKELPNFSKATNLKVIDLRFCVGLTSVHSSVFSLRNLEKLDLGGCISLRSLRSNVHLDSLRYLSLFGCMTLKDFSVTSKNMVKLNLERTSIKQLPSSFGLQSNLQKLRLAYTYIDHLPTSMKHLTRLRHLDLRHCTKLRTLPELPPSLETLDARGCVSLETVMFPSTACEQLKENKKRVAFWNCLKLDEHSLTAIELNAQINMMKFAHQHFSRLGDAQSTYVYPGSKVPEWLVHKTTHDDYVIIDLSSVLSHNSSHVGFIFGFVVPEVPFGGLVLEFKISTGGESDEGGEASHINVYMDRPRHGITSDHVYLMYDQACSRYLNSRAKHEPRLKIKVALASRTLTSKYVPLQLRAFGISMINTTDFHNFVQKVKFGDSIPNVPILLRFFCTFCILVLVGTFNIYVR</sequence>
<dbReference type="InterPro" id="IPR044974">
    <property type="entry name" value="Disease_R_plants"/>
</dbReference>
<dbReference type="Proteomes" id="UP001374584">
    <property type="component" value="Unassembled WGS sequence"/>
</dbReference>
<comment type="caution">
    <text evidence="7">The sequence shown here is derived from an EMBL/GenBank/DDBJ whole genome shotgun (WGS) entry which is preliminary data.</text>
</comment>
<keyword evidence="2" id="KW-0677">Repeat</keyword>
<dbReference type="InterPro" id="IPR058192">
    <property type="entry name" value="WHD_ROQ1-like"/>
</dbReference>
<proteinExistence type="predicted"/>
<dbReference type="GO" id="GO:0043531">
    <property type="term" value="F:ADP binding"/>
    <property type="evidence" value="ECO:0007669"/>
    <property type="project" value="InterPro"/>
</dbReference>
<dbReference type="PRINTS" id="PR00364">
    <property type="entry name" value="DISEASERSIST"/>
</dbReference>
<keyword evidence="5" id="KW-0472">Membrane</keyword>
<dbReference type="Pfam" id="PF01582">
    <property type="entry name" value="TIR"/>
    <property type="match status" value="1"/>
</dbReference>
<dbReference type="InterPro" id="IPR027417">
    <property type="entry name" value="P-loop_NTPase"/>
</dbReference>
<dbReference type="InterPro" id="IPR035897">
    <property type="entry name" value="Toll_tir_struct_dom_sf"/>
</dbReference>
<dbReference type="InterPro" id="IPR036390">
    <property type="entry name" value="WH_DNA-bd_sf"/>
</dbReference>
<evidence type="ECO:0000313" key="7">
    <source>
        <dbReference type="EMBL" id="KAK7381830.1"/>
    </source>
</evidence>
<evidence type="ECO:0000256" key="5">
    <source>
        <dbReference type="SAM" id="Phobius"/>
    </source>
</evidence>
<keyword evidence="3" id="KW-0611">Plant defense</keyword>
<evidence type="ECO:0000256" key="1">
    <source>
        <dbReference type="ARBA" id="ARBA00022614"/>
    </source>
</evidence>
<dbReference type="PROSITE" id="PS50104">
    <property type="entry name" value="TIR"/>
    <property type="match status" value="1"/>
</dbReference>
<dbReference type="GO" id="GO:0006952">
    <property type="term" value="P:defense response"/>
    <property type="evidence" value="ECO:0007669"/>
    <property type="project" value="UniProtKB-KW"/>
</dbReference>
<dbReference type="Gene3D" id="3.80.10.10">
    <property type="entry name" value="Ribonuclease Inhibitor"/>
    <property type="match status" value="2"/>
</dbReference>
<dbReference type="FunFam" id="3.40.50.10140:FF:000007">
    <property type="entry name" value="Disease resistance protein (TIR-NBS-LRR class)"/>
    <property type="match status" value="1"/>
</dbReference>
<dbReference type="GO" id="GO:0007165">
    <property type="term" value="P:signal transduction"/>
    <property type="evidence" value="ECO:0007669"/>
    <property type="project" value="InterPro"/>
</dbReference>
<dbReference type="Pfam" id="PF00931">
    <property type="entry name" value="NB-ARC"/>
    <property type="match status" value="1"/>
</dbReference>
<dbReference type="AlphaFoldDB" id="A0AAN9RM53"/>